<evidence type="ECO:0000256" key="4">
    <source>
        <dbReference type="SAM" id="MobiDB-lite"/>
    </source>
</evidence>
<feature type="region of interest" description="Disordered" evidence="4">
    <location>
        <begin position="130"/>
        <end position="193"/>
    </location>
</feature>
<feature type="transmembrane region" description="Helical" evidence="5">
    <location>
        <begin position="80"/>
        <end position="99"/>
    </location>
</feature>
<protein>
    <recommendedName>
        <fullName evidence="6">TNase-like domain-containing protein</fullName>
    </recommendedName>
</protein>
<dbReference type="AlphaFoldDB" id="A0AAC9NKF3"/>
<dbReference type="EMBL" id="CP017962">
    <property type="protein sequence ID" value="APC47619.1"/>
    <property type="molecule type" value="Genomic_DNA"/>
</dbReference>
<feature type="compositionally biased region" description="Basic and acidic residues" evidence="4">
    <location>
        <begin position="110"/>
        <end position="120"/>
    </location>
</feature>
<dbReference type="GO" id="GO:0004519">
    <property type="term" value="F:endonuclease activity"/>
    <property type="evidence" value="ECO:0007669"/>
    <property type="project" value="UniProtKB-KW"/>
</dbReference>
<dbReference type="InterPro" id="IPR016071">
    <property type="entry name" value="Staphylococal_nuclease_OB-fold"/>
</dbReference>
<dbReference type="Gene3D" id="2.40.50.90">
    <property type="match status" value="1"/>
</dbReference>
<dbReference type="InterPro" id="IPR035437">
    <property type="entry name" value="SNase_OB-fold_sf"/>
</dbReference>
<keyword evidence="5" id="KW-0472">Membrane</keyword>
<feature type="compositionally biased region" description="Basic and acidic residues" evidence="4">
    <location>
        <begin position="147"/>
        <end position="163"/>
    </location>
</feature>
<evidence type="ECO:0000313" key="7">
    <source>
        <dbReference type="EMBL" id="APC47619.1"/>
    </source>
</evidence>
<evidence type="ECO:0000259" key="6">
    <source>
        <dbReference type="PROSITE" id="PS50830"/>
    </source>
</evidence>
<evidence type="ECO:0000313" key="8">
    <source>
        <dbReference type="Proteomes" id="UP000182945"/>
    </source>
</evidence>
<evidence type="ECO:0000256" key="5">
    <source>
        <dbReference type="SAM" id="Phobius"/>
    </source>
</evidence>
<keyword evidence="2" id="KW-0255">Endonuclease</keyword>
<name>A0AAC9NKF3_VIRHA</name>
<evidence type="ECO:0000256" key="2">
    <source>
        <dbReference type="ARBA" id="ARBA00022759"/>
    </source>
</evidence>
<dbReference type="CDD" id="cd00175">
    <property type="entry name" value="SNc"/>
    <property type="match status" value="1"/>
</dbReference>
<feature type="compositionally biased region" description="Low complexity" evidence="4">
    <location>
        <begin position="381"/>
        <end position="396"/>
    </location>
</feature>
<keyword evidence="3" id="KW-0378">Hydrolase</keyword>
<reference evidence="7 8" key="1">
    <citation type="submission" date="2016-11" db="EMBL/GenBank/DDBJ databases">
        <title>Complete genome sequencing of Virgibacillus halodenitrificans PDB-F2.</title>
        <authorList>
            <person name="Sun Z."/>
            <person name="Zhou Y."/>
            <person name="Li H."/>
        </authorList>
    </citation>
    <scope>NUCLEOTIDE SEQUENCE [LARGE SCALE GENOMIC DNA]</scope>
    <source>
        <strain evidence="7 8">PDB-F2</strain>
    </source>
</reference>
<feature type="compositionally biased region" description="Basic and acidic residues" evidence="4">
    <location>
        <begin position="399"/>
        <end position="410"/>
    </location>
</feature>
<dbReference type="SUPFAM" id="SSF50199">
    <property type="entry name" value="Staphylococcal nuclease"/>
    <property type="match status" value="1"/>
</dbReference>
<feature type="domain" description="TNase-like" evidence="6">
    <location>
        <begin position="186"/>
        <end position="318"/>
    </location>
</feature>
<dbReference type="PANTHER" id="PTHR12302:SF3">
    <property type="entry name" value="SERINE_THREONINE-PROTEIN KINASE 31"/>
    <property type="match status" value="1"/>
</dbReference>
<dbReference type="SMART" id="SM00318">
    <property type="entry name" value="SNc"/>
    <property type="match status" value="1"/>
</dbReference>
<feature type="compositionally biased region" description="Basic and acidic residues" evidence="4">
    <location>
        <begin position="346"/>
        <end position="360"/>
    </location>
</feature>
<dbReference type="InterPro" id="IPR002071">
    <property type="entry name" value="Thermonucl_AS"/>
</dbReference>
<feature type="region of interest" description="Disordered" evidence="4">
    <location>
        <begin position="101"/>
        <end position="120"/>
    </location>
</feature>
<evidence type="ECO:0000256" key="1">
    <source>
        <dbReference type="ARBA" id="ARBA00022722"/>
    </source>
</evidence>
<sequence length="418" mass="46227">MKNFIKQVPGFRSDTTWKKVIASIGYIFLLLGVLPVVLQGSLVDSLWNGAQVIMMIAFVAAVIALFKGNVKLLHIVNRKVAILVLVVSLIAAGAMPFPAGSEQAEVQEQETDKAENNELEAEKAAEKEIANLEQKEKPTSEQDTAQNEEKEASKEKQSVKQENESAAEEQEQSAKKTATPQKQADHGPDAQVTRVVDGDTVKIKLNGQEETVRLLLVDTPETKHPSKPVQPFGPEASSFAKQELSGKQIEVEYDGPKRDKYGRLLAYIWVDGKMFNQMLLEEGLARLAYVYDPPYTYYQEYMKAQNRAKNKEKGIWSRDGYVRDDGFYYGRGTEKDSSGNNNSSSTEEKASENEANEGEKGSSSSTLKYDPNGPDRDCGDFDTQQQAQDFFEAAGGPAKDPHRLDGRDGDGIVCESLP</sequence>
<dbReference type="PROSITE" id="PS50830">
    <property type="entry name" value="TNASE_3"/>
    <property type="match status" value="1"/>
</dbReference>
<dbReference type="PANTHER" id="PTHR12302">
    <property type="entry name" value="EBNA2 BINDING PROTEIN P100"/>
    <property type="match status" value="1"/>
</dbReference>
<dbReference type="GO" id="GO:0003676">
    <property type="term" value="F:nucleic acid binding"/>
    <property type="evidence" value="ECO:0007669"/>
    <property type="project" value="InterPro"/>
</dbReference>
<feature type="compositionally biased region" description="Basic and acidic residues" evidence="4">
    <location>
        <begin position="130"/>
        <end position="140"/>
    </location>
</feature>
<organism evidence="7 8">
    <name type="scientific">Virgibacillus halodenitrificans</name>
    <name type="common">Bacillus halodenitrificans</name>
    <dbReference type="NCBI Taxonomy" id="1482"/>
    <lineage>
        <taxon>Bacteria</taxon>
        <taxon>Bacillati</taxon>
        <taxon>Bacillota</taxon>
        <taxon>Bacilli</taxon>
        <taxon>Bacillales</taxon>
        <taxon>Bacillaceae</taxon>
        <taxon>Virgibacillus</taxon>
    </lineage>
</organism>
<feature type="transmembrane region" description="Helical" evidence="5">
    <location>
        <begin position="20"/>
        <end position="38"/>
    </location>
</feature>
<dbReference type="PROSITE" id="PS01284">
    <property type="entry name" value="TNASE_2"/>
    <property type="match status" value="1"/>
</dbReference>
<keyword evidence="5" id="KW-1133">Transmembrane helix</keyword>
<accession>A0AAC9NKF3</accession>
<dbReference type="PROSITE" id="PS01123">
    <property type="entry name" value="TNASE_1"/>
    <property type="match status" value="1"/>
</dbReference>
<dbReference type="GeneID" id="71516590"/>
<dbReference type="GO" id="GO:0016787">
    <property type="term" value="F:hydrolase activity"/>
    <property type="evidence" value="ECO:0007669"/>
    <property type="project" value="UniProtKB-KW"/>
</dbReference>
<dbReference type="Pfam" id="PF00565">
    <property type="entry name" value="SNase"/>
    <property type="match status" value="1"/>
</dbReference>
<dbReference type="Proteomes" id="UP000182945">
    <property type="component" value="Chromosome"/>
</dbReference>
<keyword evidence="1" id="KW-0540">Nuclease</keyword>
<feature type="region of interest" description="Disordered" evidence="4">
    <location>
        <begin position="332"/>
        <end position="418"/>
    </location>
</feature>
<gene>
    <name evidence="7" type="ORF">BME96_05310</name>
</gene>
<evidence type="ECO:0000256" key="3">
    <source>
        <dbReference type="ARBA" id="ARBA00022801"/>
    </source>
</evidence>
<dbReference type="KEGG" id="vhl:BME96_05310"/>
<keyword evidence="5" id="KW-0812">Transmembrane</keyword>
<feature type="transmembrane region" description="Helical" evidence="5">
    <location>
        <begin position="50"/>
        <end position="68"/>
    </location>
</feature>
<dbReference type="RefSeq" id="WP_060678663.1">
    <property type="nucleotide sequence ID" value="NZ_CP017962.1"/>
</dbReference>
<proteinExistence type="predicted"/>